<evidence type="ECO:0000256" key="1">
    <source>
        <dbReference type="SAM" id="MobiDB-lite"/>
    </source>
</evidence>
<feature type="signal peptide" evidence="2">
    <location>
        <begin position="1"/>
        <end position="18"/>
    </location>
</feature>
<protein>
    <submittedName>
        <fullName evidence="3">Uncharacterized protein</fullName>
    </submittedName>
</protein>
<dbReference type="Proteomes" id="UP001139486">
    <property type="component" value="Unassembled WGS sequence"/>
</dbReference>
<evidence type="ECO:0000256" key="2">
    <source>
        <dbReference type="SAM" id="SignalP"/>
    </source>
</evidence>
<reference evidence="3" key="1">
    <citation type="submission" date="2022-05" db="EMBL/GenBank/DDBJ databases">
        <title>Sphingomonas sp. strain RP10 Genome sequencing and assembly.</title>
        <authorList>
            <person name="Kim I."/>
        </authorList>
    </citation>
    <scope>NUCLEOTIDE SEQUENCE</scope>
    <source>
        <strain evidence="3">RP10</strain>
    </source>
</reference>
<feature type="chain" id="PRO_5040749887" evidence="2">
    <location>
        <begin position="19"/>
        <end position="303"/>
    </location>
</feature>
<evidence type="ECO:0000313" key="4">
    <source>
        <dbReference type="Proteomes" id="UP001139486"/>
    </source>
</evidence>
<gene>
    <name evidence="3" type="ORF">M9979_16225</name>
</gene>
<organism evidence="3 4">
    <name type="scientific">Sphingomonas liriopis</name>
    <dbReference type="NCBI Taxonomy" id="2949094"/>
    <lineage>
        <taxon>Bacteria</taxon>
        <taxon>Pseudomonadati</taxon>
        <taxon>Pseudomonadota</taxon>
        <taxon>Alphaproteobacteria</taxon>
        <taxon>Sphingomonadales</taxon>
        <taxon>Sphingomonadaceae</taxon>
        <taxon>Sphingomonas</taxon>
    </lineage>
</organism>
<proteinExistence type="predicted"/>
<dbReference type="AlphaFoldDB" id="A0A9X2HZQ6"/>
<keyword evidence="2" id="KW-0732">Signal</keyword>
<sequence>MKAIVLAAMFSVTSIAIAQNTTSPDADIVVTGKKADQARQVRDFVRALNGLSGPNPLAKFDRTELCPIAIGLGDVHDRAIAQRMRRIATAAAIPIAPEGCRTNALVIFADDKDAMIDALRKAHPAYFRTGIGSTITVPRQKGPVTAWHLSARLDRYGVQIPSEGEEPGQFVSVPDGASRLEANVRPVFVASVVVIERKAVDGLTTTQIGDYAAMRSFAEIDPGRLKPGQAPTILTIMDSSMDSEVPITMTPWDLGYLRALYAVRPLRSAMSQRAEMGKRINHDLDASSRGSDTDSKTDAAQPH</sequence>
<dbReference type="EMBL" id="JAMLDY010000026">
    <property type="protein sequence ID" value="MCP3736414.1"/>
    <property type="molecule type" value="Genomic_DNA"/>
</dbReference>
<evidence type="ECO:0000313" key="3">
    <source>
        <dbReference type="EMBL" id="MCP3736414.1"/>
    </source>
</evidence>
<accession>A0A9X2HZQ6</accession>
<feature type="region of interest" description="Disordered" evidence="1">
    <location>
        <begin position="279"/>
        <end position="303"/>
    </location>
</feature>
<keyword evidence="4" id="KW-1185">Reference proteome</keyword>
<feature type="compositionally biased region" description="Basic and acidic residues" evidence="1">
    <location>
        <begin position="279"/>
        <end position="297"/>
    </location>
</feature>
<dbReference type="RefSeq" id="WP_254290404.1">
    <property type="nucleotide sequence ID" value="NZ_JAMLDY010000026.1"/>
</dbReference>
<comment type="caution">
    <text evidence="3">The sequence shown here is derived from an EMBL/GenBank/DDBJ whole genome shotgun (WGS) entry which is preliminary data.</text>
</comment>
<name>A0A9X2HZQ6_9SPHN</name>